<accession>K0S8Z8</accession>
<feature type="non-terminal residue" evidence="1">
    <location>
        <position position="1"/>
    </location>
</feature>
<gene>
    <name evidence="1" type="ORF">THAOC_17699</name>
</gene>
<dbReference type="AlphaFoldDB" id="K0S8Z8"/>
<protein>
    <submittedName>
        <fullName evidence="1">Uncharacterized protein</fullName>
    </submittedName>
</protein>
<comment type="caution">
    <text evidence="1">The sequence shown here is derived from an EMBL/GenBank/DDBJ whole genome shotgun (WGS) entry which is preliminary data.</text>
</comment>
<dbReference type="EMBL" id="AGNL01019538">
    <property type="protein sequence ID" value="EJK61755.1"/>
    <property type="molecule type" value="Genomic_DNA"/>
</dbReference>
<dbReference type="Proteomes" id="UP000266841">
    <property type="component" value="Unassembled WGS sequence"/>
</dbReference>
<organism evidence="1 2">
    <name type="scientific">Thalassiosira oceanica</name>
    <name type="common">Marine diatom</name>
    <dbReference type="NCBI Taxonomy" id="159749"/>
    <lineage>
        <taxon>Eukaryota</taxon>
        <taxon>Sar</taxon>
        <taxon>Stramenopiles</taxon>
        <taxon>Ochrophyta</taxon>
        <taxon>Bacillariophyta</taxon>
        <taxon>Coscinodiscophyceae</taxon>
        <taxon>Thalassiosirophycidae</taxon>
        <taxon>Thalassiosirales</taxon>
        <taxon>Thalassiosiraceae</taxon>
        <taxon>Thalassiosira</taxon>
    </lineage>
</organism>
<reference evidence="1 2" key="1">
    <citation type="journal article" date="2012" name="Genome Biol.">
        <title>Genome and low-iron response of an oceanic diatom adapted to chronic iron limitation.</title>
        <authorList>
            <person name="Lommer M."/>
            <person name="Specht M."/>
            <person name="Roy A.S."/>
            <person name="Kraemer L."/>
            <person name="Andreson R."/>
            <person name="Gutowska M.A."/>
            <person name="Wolf J."/>
            <person name="Bergner S.V."/>
            <person name="Schilhabel M.B."/>
            <person name="Klostermeier U.C."/>
            <person name="Beiko R.G."/>
            <person name="Rosenstiel P."/>
            <person name="Hippler M."/>
            <person name="Laroche J."/>
        </authorList>
    </citation>
    <scope>NUCLEOTIDE SEQUENCE [LARGE SCALE GENOMIC DNA]</scope>
    <source>
        <strain evidence="1 2">CCMP1005</strain>
    </source>
</reference>
<name>K0S8Z8_THAOC</name>
<proteinExistence type="predicted"/>
<keyword evidence="2" id="KW-1185">Reference proteome</keyword>
<evidence type="ECO:0000313" key="1">
    <source>
        <dbReference type="EMBL" id="EJK61755.1"/>
    </source>
</evidence>
<evidence type="ECO:0000313" key="2">
    <source>
        <dbReference type="Proteomes" id="UP000266841"/>
    </source>
</evidence>
<sequence>EAISLRNPSTDEAMGRDLSFFRLASKSATGEVSKTSAPPSDVMMALQCAMYCVGGRGLVGQMLRLIKGAELERKSHATFPPTSVQSYNVVLFSPLLALCPVSPFPFVRPPRSEVIRDVLLVGLIVSSGAKGREASAASFELEGKFAMNEKEIEAFLRKLIFYAHSGRKIDVASNFVYRRRRADRERSSGVGVEYGSLSDCP</sequence>